<dbReference type="InterPro" id="IPR001029">
    <property type="entry name" value="Flagellin_N"/>
</dbReference>
<keyword evidence="3" id="KW-1185">Reference proteome</keyword>
<evidence type="ECO:0000313" key="3">
    <source>
        <dbReference type="Proteomes" id="UP000559117"/>
    </source>
</evidence>
<accession>A0A840UI81</accession>
<dbReference type="AlphaFoldDB" id="A0A840UI81"/>
<proteinExistence type="predicted"/>
<dbReference type="PANTHER" id="PTHR42792:SF1">
    <property type="entry name" value="FLAGELLAR HOOK-ASSOCIATED PROTEIN 3"/>
    <property type="match status" value="1"/>
</dbReference>
<gene>
    <name evidence="2" type="ORF">HNR32_001981</name>
</gene>
<organism evidence="2 3">
    <name type="scientific">Pectinatus brassicae</name>
    <dbReference type="NCBI Taxonomy" id="862415"/>
    <lineage>
        <taxon>Bacteria</taxon>
        <taxon>Bacillati</taxon>
        <taxon>Bacillota</taxon>
        <taxon>Negativicutes</taxon>
        <taxon>Selenomonadales</taxon>
        <taxon>Selenomonadaceae</taxon>
        <taxon>Pectinatus</taxon>
    </lineage>
</organism>
<dbReference type="Pfam" id="PF00669">
    <property type="entry name" value="Flagellin_N"/>
    <property type="match status" value="1"/>
</dbReference>
<dbReference type="Gene3D" id="1.20.1330.10">
    <property type="entry name" value="f41 fragment of flagellin, N-terminal domain"/>
    <property type="match status" value="1"/>
</dbReference>
<reference evidence="2 3" key="1">
    <citation type="submission" date="2020-08" db="EMBL/GenBank/DDBJ databases">
        <title>Genomic Encyclopedia of Type Strains, Phase IV (KMG-IV): sequencing the most valuable type-strain genomes for metagenomic binning, comparative biology and taxonomic classification.</title>
        <authorList>
            <person name="Goeker M."/>
        </authorList>
    </citation>
    <scope>NUCLEOTIDE SEQUENCE [LARGE SCALE GENOMIC DNA]</scope>
    <source>
        <strain evidence="2 3">DSM 24661</strain>
    </source>
</reference>
<dbReference type="RefSeq" id="WP_183862115.1">
    <property type="nucleotide sequence ID" value="NZ_JACHFH010000025.1"/>
</dbReference>
<dbReference type="InterPro" id="IPR001492">
    <property type="entry name" value="Flagellin"/>
</dbReference>
<dbReference type="Proteomes" id="UP000559117">
    <property type="component" value="Unassembled WGS sequence"/>
</dbReference>
<feature type="domain" description="Flagellin N-terminal" evidence="1">
    <location>
        <begin position="3"/>
        <end position="138"/>
    </location>
</feature>
<keyword evidence="2" id="KW-0969">Cilium</keyword>
<dbReference type="SUPFAM" id="SSF64518">
    <property type="entry name" value="Phase 1 flagellin"/>
    <property type="match status" value="1"/>
</dbReference>
<comment type="caution">
    <text evidence="2">The sequence shown here is derived from an EMBL/GenBank/DDBJ whole genome shotgun (WGS) entry which is preliminary data.</text>
</comment>
<protein>
    <submittedName>
        <fullName evidence="2">Flagellar hook-associated protein 3 FlgL</fullName>
    </submittedName>
</protein>
<dbReference type="GO" id="GO:0009288">
    <property type="term" value="C:bacterial-type flagellum"/>
    <property type="evidence" value="ECO:0007669"/>
    <property type="project" value="InterPro"/>
</dbReference>
<dbReference type="PANTHER" id="PTHR42792">
    <property type="entry name" value="FLAGELLIN"/>
    <property type="match status" value="1"/>
</dbReference>
<keyword evidence="2" id="KW-0282">Flagellum</keyword>
<name>A0A840UI81_9FIRM</name>
<dbReference type="GO" id="GO:0005198">
    <property type="term" value="F:structural molecule activity"/>
    <property type="evidence" value="ECO:0007669"/>
    <property type="project" value="InterPro"/>
</dbReference>
<sequence length="486" mass="52321">MRVSSTMMINNYMNSLNGNYDTQAKLMEQNSTQQKLNRPSDDPVDYSRYLSYTNNDVSNQQFLTNANNGISWMNATDNALVNISEHFTTVVEQTNQAANGTNQTVDNQATASQLLALLQETISQGNSELGDRYLFSGQKDKVEPFKISDEKIERGLAKTLNEGQSEFFSKTVRIAGVDTKEPGGTQVGGLNQMLNMKGSDGNTYYLDTSTGYVFSQDFVENGYKDKITAGQTTVTAADAVGRMAIPSGTSTLSELSGGSGTYPTVYADKATYDKVATDVRTNFTNLYFDKDVNGAITTAGKNLANSGSGLTVTDPSVTTEFSFNTIEQYVVNYQGDDNKISMVKLSGSTDETRDSVNVTGSDVFGDTDIFGSSHGTATLNNLLTVVAQMDGGNQKWLSSDGITVANNAKTVLQKAQTSLASRNMAYSNAVSTMEGQNTVIQGNINNVNGVNTAELATKLITAQTIYNISISMGKNVIPQSIADYLS</sequence>
<evidence type="ECO:0000259" key="1">
    <source>
        <dbReference type="Pfam" id="PF00669"/>
    </source>
</evidence>
<evidence type="ECO:0000313" key="2">
    <source>
        <dbReference type="EMBL" id="MBB5336826.1"/>
    </source>
</evidence>
<dbReference type="EMBL" id="JACHFH010000025">
    <property type="protein sequence ID" value="MBB5336826.1"/>
    <property type="molecule type" value="Genomic_DNA"/>
</dbReference>
<keyword evidence="2" id="KW-0966">Cell projection</keyword>